<dbReference type="EMBL" id="LWDX02039420">
    <property type="protein sequence ID" value="OEL24557.1"/>
    <property type="molecule type" value="Genomic_DNA"/>
</dbReference>
<dbReference type="Proteomes" id="UP000095767">
    <property type="component" value="Unassembled WGS sequence"/>
</dbReference>
<comment type="caution">
    <text evidence="1">The sequence shown here is derived from an EMBL/GenBank/DDBJ whole genome shotgun (WGS) entry which is preliminary data.</text>
</comment>
<accession>A0A1E5VHH0</accession>
<organism evidence="1 2">
    <name type="scientific">Dichanthelium oligosanthes</name>
    <dbReference type="NCBI Taxonomy" id="888268"/>
    <lineage>
        <taxon>Eukaryota</taxon>
        <taxon>Viridiplantae</taxon>
        <taxon>Streptophyta</taxon>
        <taxon>Embryophyta</taxon>
        <taxon>Tracheophyta</taxon>
        <taxon>Spermatophyta</taxon>
        <taxon>Magnoliopsida</taxon>
        <taxon>Liliopsida</taxon>
        <taxon>Poales</taxon>
        <taxon>Poaceae</taxon>
        <taxon>PACMAD clade</taxon>
        <taxon>Panicoideae</taxon>
        <taxon>Panicodae</taxon>
        <taxon>Paniceae</taxon>
        <taxon>Dichantheliinae</taxon>
        <taxon>Dichanthelium</taxon>
    </lineage>
</organism>
<dbReference type="AlphaFoldDB" id="A0A1E5VHH0"/>
<proteinExistence type="predicted"/>
<sequence length="62" mass="7249">LLWAMHKHQIQPLKSWVHPVFEYSDRGDPTRESADELPKGEIRDRVASIMAYNFDVDMGRHA</sequence>
<gene>
    <name evidence="1" type="ORF">BAE44_0014424</name>
</gene>
<feature type="non-terminal residue" evidence="1">
    <location>
        <position position="1"/>
    </location>
</feature>
<protein>
    <submittedName>
        <fullName evidence="1">Uncharacterized protein</fullName>
    </submittedName>
</protein>
<reference evidence="1 2" key="1">
    <citation type="submission" date="2016-09" db="EMBL/GenBank/DDBJ databases">
        <title>The draft genome of Dichanthelium oligosanthes: A C3 panicoid grass species.</title>
        <authorList>
            <person name="Studer A.J."/>
            <person name="Schnable J.C."/>
            <person name="Brutnell T.P."/>
        </authorList>
    </citation>
    <scope>NUCLEOTIDE SEQUENCE [LARGE SCALE GENOMIC DNA]</scope>
    <source>
        <strain evidence="2">cv. Kellogg 1175</strain>
        <tissue evidence="1">Leaf</tissue>
    </source>
</reference>
<name>A0A1E5VHH0_9POAL</name>
<evidence type="ECO:0000313" key="1">
    <source>
        <dbReference type="EMBL" id="OEL24557.1"/>
    </source>
</evidence>
<keyword evidence="2" id="KW-1185">Reference proteome</keyword>
<evidence type="ECO:0000313" key="2">
    <source>
        <dbReference type="Proteomes" id="UP000095767"/>
    </source>
</evidence>